<sequence length="299" mass="32983">MVDLTDSNKENSQHINQFQADAGTLYVVATPIGNISDISYRAIETLQQVNLICAEDTRHSQRLMSHYDITTPMISLHEHNEEARIEQIAEKLNDGLSVALISDAGTPLISDPGFKLVRGLRQKGFRISPIPGASALISALSVAGLATDSFSFWGFLPSKSKARKERYEALSEHKETLVFYESSHRIADSLKDLSEVMGDRHVVIAREITKNFETILSGVSSIVLEQVINDPNQQKGEFVVMVEGVTKVSVGDEISQEARNIMAHLISELPPNKAAKLAAQITGAKKKDLYQWALQQKAD</sequence>
<reference evidence="9 10" key="1">
    <citation type="submission" date="2015-02" db="EMBL/GenBank/DDBJ databases">
        <title>Complete genome sequence of Kangiella geojedonensis strain YCS-5T.</title>
        <authorList>
            <person name="Kim K.M."/>
        </authorList>
    </citation>
    <scope>NUCLEOTIDE SEQUENCE [LARGE SCALE GENOMIC DNA]</scope>
    <source>
        <strain evidence="9 10">YCS-5</strain>
    </source>
</reference>
<dbReference type="InterPro" id="IPR000878">
    <property type="entry name" value="4pyrrol_Mease"/>
</dbReference>
<dbReference type="InterPro" id="IPR018063">
    <property type="entry name" value="SAM_MeTrfase_RsmI_CS"/>
</dbReference>
<dbReference type="PANTHER" id="PTHR46111">
    <property type="entry name" value="RIBOSOMAL RNA SMALL SUBUNIT METHYLTRANSFERASE I"/>
    <property type="match status" value="1"/>
</dbReference>
<dbReference type="PATRIC" id="fig|914150.5.peg.1735"/>
<dbReference type="AlphaFoldDB" id="A0A0F6TRA7"/>
<feature type="domain" description="RsmI HTH" evidence="8">
    <location>
        <begin position="253"/>
        <end position="297"/>
    </location>
</feature>
<dbReference type="EC" id="2.1.1.198" evidence="6"/>
<dbReference type="Gene3D" id="3.40.1010.10">
    <property type="entry name" value="Cobalt-precorrin-4 Transmethylase, Domain 1"/>
    <property type="match status" value="1"/>
</dbReference>
<evidence type="ECO:0000259" key="7">
    <source>
        <dbReference type="Pfam" id="PF00590"/>
    </source>
</evidence>
<name>A0A0F6TRA7_9GAMM</name>
<dbReference type="Proteomes" id="UP000034071">
    <property type="component" value="Chromosome"/>
</dbReference>
<dbReference type="Gene3D" id="3.30.950.10">
    <property type="entry name" value="Methyltransferase, Cobalt-precorrin-4 Transmethylase, Domain 2"/>
    <property type="match status" value="1"/>
</dbReference>
<proteinExistence type="inferred from homology"/>
<protein>
    <recommendedName>
        <fullName evidence="6">Ribosomal RNA small subunit methyltransferase I</fullName>
        <ecNumber evidence="6">2.1.1.198</ecNumber>
    </recommendedName>
    <alternativeName>
        <fullName evidence="6">16S rRNA 2'-O-ribose C1402 methyltransferase</fullName>
    </alternativeName>
    <alternativeName>
        <fullName evidence="6">rRNA (cytidine-2'-O-)-methyltransferase RsmI</fullName>
    </alternativeName>
</protein>
<dbReference type="Pfam" id="PF00590">
    <property type="entry name" value="TP_methylase"/>
    <property type="match status" value="1"/>
</dbReference>
<keyword evidence="2 6" id="KW-0698">rRNA processing</keyword>
<keyword evidence="5 6" id="KW-0949">S-adenosyl-L-methionine</keyword>
<dbReference type="InterPro" id="IPR053910">
    <property type="entry name" value="RsmI_HTH"/>
</dbReference>
<evidence type="ECO:0000259" key="8">
    <source>
        <dbReference type="Pfam" id="PF23016"/>
    </source>
</evidence>
<dbReference type="FunFam" id="3.30.950.10:FF:000002">
    <property type="entry name" value="Ribosomal RNA small subunit methyltransferase I"/>
    <property type="match status" value="1"/>
</dbReference>
<dbReference type="PANTHER" id="PTHR46111:SF1">
    <property type="entry name" value="RIBOSOMAL RNA SMALL SUBUNIT METHYLTRANSFERASE I"/>
    <property type="match status" value="1"/>
</dbReference>
<dbReference type="PROSITE" id="PS01296">
    <property type="entry name" value="RSMI"/>
    <property type="match status" value="1"/>
</dbReference>
<evidence type="ECO:0000256" key="5">
    <source>
        <dbReference type="ARBA" id="ARBA00022691"/>
    </source>
</evidence>
<dbReference type="NCBIfam" id="TIGR00096">
    <property type="entry name" value="16S rRNA (cytidine(1402)-2'-O)-methyltransferase"/>
    <property type="match status" value="1"/>
</dbReference>
<dbReference type="GO" id="GO:0070677">
    <property type="term" value="F:rRNA (cytosine-2'-O-)-methyltransferase activity"/>
    <property type="evidence" value="ECO:0007669"/>
    <property type="project" value="UniProtKB-UniRule"/>
</dbReference>
<comment type="similarity">
    <text evidence="6">Belongs to the methyltransferase superfamily. RsmI family.</text>
</comment>
<evidence type="ECO:0000256" key="2">
    <source>
        <dbReference type="ARBA" id="ARBA00022552"/>
    </source>
</evidence>
<accession>A0A0F6TRA7</accession>
<dbReference type="STRING" id="914150.TQ33_1713"/>
<dbReference type="InterPro" id="IPR014776">
    <property type="entry name" value="4pyrrole_Mease_sub2"/>
</dbReference>
<dbReference type="InterPro" id="IPR008189">
    <property type="entry name" value="rRNA_ssu_MeTfrase_I"/>
</dbReference>
<dbReference type="HOGENOM" id="CLU_044779_1_0_6"/>
<dbReference type="RefSeq" id="WP_084616969.1">
    <property type="nucleotide sequence ID" value="NZ_CP010975.1"/>
</dbReference>
<organism evidence="9 10">
    <name type="scientific">Kangiella geojedonensis</name>
    <dbReference type="NCBI Taxonomy" id="914150"/>
    <lineage>
        <taxon>Bacteria</taxon>
        <taxon>Pseudomonadati</taxon>
        <taxon>Pseudomonadota</taxon>
        <taxon>Gammaproteobacteria</taxon>
        <taxon>Kangiellales</taxon>
        <taxon>Kangiellaceae</taxon>
        <taxon>Kangiella</taxon>
    </lineage>
</organism>
<keyword evidence="10" id="KW-1185">Reference proteome</keyword>
<dbReference type="GO" id="GO:0005737">
    <property type="term" value="C:cytoplasm"/>
    <property type="evidence" value="ECO:0007669"/>
    <property type="project" value="UniProtKB-SubCell"/>
</dbReference>
<keyword evidence="3 6" id="KW-0489">Methyltransferase</keyword>
<evidence type="ECO:0000313" key="10">
    <source>
        <dbReference type="Proteomes" id="UP000034071"/>
    </source>
</evidence>
<dbReference type="FunFam" id="3.40.1010.10:FF:000002">
    <property type="entry name" value="Ribosomal RNA small subunit methyltransferase I"/>
    <property type="match status" value="1"/>
</dbReference>
<dbReference type="SUPFAM" id="SSF53790">
    <property type="entry name" value="Tetrapyrrole methylase"/>
    <property type="match status" value="1"/>
</dbReference>
<evidence type="ECO:0000256" key="6">
    <source>
        <dbReference type="HAMAP-Rule" id="MF_01877"/>
    </source>
</evidence>
<comment type="subcellular location">
    <subcellularLocation>
        <location evidence="6">Cytoplasm</location>
    </subcellularLocation>
</comment>
<dbReference type="KEGG" id="kge:TQ33_1713"/>
<keyword evidence="1 6" id="KW-0963">Cytoplasm</keyword>
<evidence type="ECO:0000313" key="9">
    <source>
        <dbReference type="EMBL" id="AKE52654.1"/>
    </source>
</evidence>
<dbReference type="InterPro" id="IPR014777">
    <property type="entry name" value="4pyrrole_Mease_sub1"/>
</dbReference>
<dbReference type="CDD" id="cd11648">
    <property type="entry name" value="RsmI"/>
    <property type="match status" value="1"/>
</dbReference>
<dbReference type="HAMAP" id="MF_01877">
    <property type="entry name" value="16SrRNA_methyltr_I"/>
    <property type="match status" value="1"/>
</dbReference>
<comment type="catalytic activity">
    <reaction evidence="6">
        <text>cytidine(1402) in 16S rRNA + S-adenosyl-L-methionine = 2'-O-methylcytidine(1402) in 16S rRNA + S-adenosyl-L-homocysteine + H(+)</text>
        <dbReference type="Rhea" id="RHEA:42924"/>
        <dbReference type="Rhea" id="RHEA-COMP:10285"/>
        <dbReference type="Rhea" id="RHEA-COMP:10286"/>
        <dbReference type="ChEBI" id="CHEBI:15378"/>
        <dbReference type="ChEBI" id="CHEBI:57856"/>
        <dbReference type="ChEBI" id="CHEBI:59789"/>
        <dbReference type="ChEBI" id="CHEBI:74495"/>
        <dbReference type="ChEBI" id="CHEBI:82748"/>
        <dbReference type="EC" id="2.1.1.198"/>
    </reaction>
</comment>
<dbReference type="EMBL" id="CP010975">
    <property type="protein sequence ID" value="AKE52654.1"/>
    <property type="molecule type" value="Genomic_DNA"/>
</dbReference>
<dbReference type="Pfam" id="PF23016">
    <property type="entry name" value="RsmI_C"/>
    <property type="match status" value="1"/>
</dbReference>
<keyword evidence="4 6" id="KW-0808">Transferase</keyword>
<comment type="function">
    <text evidence="6">Catalyzes the 2'-O-methylation of the ribose of cytidine 1402 (C1402) in 16S rRNA.</text>
</comment>
<evidence type="ECO:0000256" key="1">
    <source>
        <dbReference type="ARBA" id="ARBA00022490"/>
    </source>
</evidence>
<evidence type="ECO:0000256" key="3">
    <source>
        <dbReference type="ARBA" id="ARBA00022603"/>
    </source>
</evidence>
<gene>
    <name evidence="6" type="primary">rsmI</name>
    <name evidence="9" type="ORF">TQ33_1713</name>
</gene>
<dbReference type="InterPro" id="IPR035996">
    <property type="entry name" value="4pyrrol_Methylase_sf"/>
</dbReference>
<dbReference type="PIRSF" id="PIRSF005917">
    <property type="entry name" value="MTase_YraL"/>
    <property type="match status" value="1"/>
</dbReference>
<dbReference type="OrthoDB" id="9809084at2"/>
<evidence type="ECO:0000256" key="4">
    <source>
        <dbReference type="ARBA" id="ARBA00022679"/>
    </source>
</evidence>
<feature type="domain" description="Tetrapyrrole methylase" evidence="7">
    <location>
        <begin position="24"/>
        <end position="218"/>
    </location>
</feature>